<feature type="domain" description="DUF6533" evidence="2">
    <location>
        <begin position="20"/>
        <end position="64"/>
    </location>
</feature>
<feature type="transmembrane region" description="Helical" evidence="1">
    <location>
        <begin position="61"/>
        <end position="78"/>
    </location>
</feature>
<dbReference type="Pfam" id="PF20151">
    <property type="entry name" value="DUF6533"/>
    <property type="match status" value="1"/>
</dbReference>
<evidence type="ECO:0000313" key="3">
    <source>
        <dbReference type="EMBL" id="KAF9478558.1"/>
    </source>
</evidence>
<proteinExistence type="predicted"/>
<accession>A0A9P5Z0Q4</accession>
<keyword evidence="4" id="KW-1185">Reference proteome</keyword>
<comment type="caution">
    <text evidence="3">The sequence shown here is derived from an EMBL/GenBank/DDBJ whole genome shotgun (WGS) entry which is preliminary data.</text>
</comment>
<keyword evidence="1" id="KW-0812">Transmembrane</keyword>
<reference evidence="3" key="1">
    <citation type="submission" date="2020-11" db="EMBL/GenBank/DDBJ databases">
        <authorList>
            <consortium name="DOE Joint Genome Institute"/>
            <person name="Ahrendt S."/>
            <person name="Riley R."/>
            <person name="Andreopoulos W."/>
            <person name="Labutti K."/>
            <person name="Pangilinan J."/>
            <person name="Ruiz-Duenas F.J."/>
            <person name="Barrasa J.M."/>
            <person name="Sanchez-Garcia M."/>
            <person name="Camarero S."/>
            <person name="Miyauchi S."/>
            <person name="Serrano A."/>
            <person name="Linde D."/>
            <person name="Babiker R."/>
            <person name="Drula E."/>
            <person name="Ayuso-Fernandez I."/>
            <person name="Pacheco R."/>
            <person name="Padilla G."/>
            <person name="Ferreira P."/>
            <person name="Barriuso J."/>
            <person name="Kellner H."/>
            <person name="Castanera R."/>
            <person name="Alfaro M."/>
            <person name="Ramirez L."/>
            <person name="Pisabarro A.G."/>
            <person name="Kuo A."/>
            <person name="Tritt A."/>
            <person name="Lipzen A."/>
            <person name="He G."/>
            <person name="Yan M."/>
            <person name="Ng V."/>
            <person name="Cullen D."/>
            <person name="Martin F."/>
            <person name="Rosso M.-N."/>
            <person name="Henrissat B."/>
            <person name="Hibbett D."/>
            <person name="Martinez A.T."/>
            <person name="Grigoriev I.V."/>
        </authorList>
    </citation>
    <scope>NUCLEOTIDE SEQUENCE</scope>
    <source>
        <strain evidence="3">CIRM-BRFM 674</strain>
    </source>
</reference>
<feature type="transmembrane region" description="Helical" evidence="1">
    <location>
        <begin position="241"/>
        <end position="261"/>
    </location>
</feature>
<protein>
    <recommendedName>
        <fullName evidence="2">DUF6533 domain-containing protein</fullName>
    </recommendedName>
</protein>
<dbReference type="Proteomes" id="UP000807469">
    <property type="component" value="Unassembled WGS sequence"/>
</dbReference>
<sequence length="329" mass="37064">MATLTMASAELVRDIQLKRYAQLAGNVIIVFDHAITLGQEVELIWGSKWTLGKVLFLMNRYYSLGAFIFNTFALFAPATDESVRFAFFRWQGWTGLIACVLAEAILQMRLYALYSLDKKILAFMLSLWAMCLTSSAYVMYTVLAKIQTYIVLIPGGPACVPHNISPHFYAFWIPILSFEFLLCLLAIIRGFQTHKLDGTFFQSSLQIVTILIRDSIMYFLVIGATYFTCLLVWAAAPVTFLAVPIGFALSMPCVLANRIILNIRAINQNLSPSASSDVEKEIDSKHVRFSIPATLMPCDMEVLRSMRVERPLGDIIELYELEDANFTSI</sequence>
<evidence type="ECO:0000313" key="4">
    <source>
        <dbReference type="Proteomes" id="UP000807469"/>
    </source>
</evidence>
<keyword evidence="1" id="KW-0472">Membrane</keyword>
<feature type="transmembrane region" description="Helical" evidence="1">
    <location>
        <begin position="90"/>
        <end position="108"/>
    </location>
</feature>
<feature type="transmembrane region" description="Helical" evidence="1">
    <location>
        <begin position="216"/>
        <end position="235"/>
    </location>
</feature>
<dbReference type="AlphaFoldDB" id="A0A9P5Z0Q4"/>
<organism evidence="3 4">
    <name type="scientific">Pholiota conissans</name>
    <dbReference type="NCBI Taxonomy" id="109636"/>
    <lineage>
        <taxon>Eukaryota</taxon>
        <taxon>Fungi</taxon>
        <taxon>Dikarya</taxon>
        <taxon>Basidiomycota</taxon>
        <taxon>Agaricomycotina</taxon>
        <taxon>Agaricomycetes</taxon>
        <taxon>Agaricomycetidae</taxon>
        <taxon>Agaricales</taxon>
        <taxon>Agaricineae</taxon>
        <taxon>Strophariaceae</taxon>
        <taxon>Pholiota</taxon>
    </lineage>
</organism>
<gene>
    <name evidence="3" type="ORF">BDN70DRAFT_859842</name>
</gene>
<feature type="transmembrane region" description="Helical" evidence="1">
    <location>
        <begin position="169"/>
        <end position="188"/>
    </location>
</feature>
<feature type="transmembrane region" description="Helical" evidence="1">
    <location>
        <begin position="120"/>
        <end position="140"/>
    </location>
</feature>
<keyword evidence="1" id="KW-1133">Transmembrane helix</keyword>
<dbReference type="InterPro" id="IPR045340">
    <property type="entry name" value="DUF6533"/>
</dbReference>
<name>A0A9P5Z0Q4_9AGAR</name>
<evidence type="ECO:0000259" key="2">
    <source>
        <dbReference type="Pfam" id="PF20151"/>
    </source>
</evidence>
<evidence type="ECO:0000256" key="1">
    <source>
        <dbReference type="SAM" id="Phobius"/>
    </source>
</evidence>
<dbReference type="EMBL" id="MU155231">
    <property type="protein sequence ID" value="KAF9478558.1"/>
    <property type="molecule type" value="Genomic_DNA"/>
</dbReference>
<dbReference type="OrthoDB" id="3349377at2759"/>